<feature type="domain" description="CusB-like three alpha-helical bundle" evidence="6">
    <location>
        <begin position="164"/>
        <end position="212"/>
    </location>
</feature>
<evidence type="ECO:0000256" key="1">
    <source>
        <dbReference type="ARBA" id="ARBA00009477"/>
    </source>
</evidence>
<sequence>MNKSILYIIIAGAVGLGLGYLLFTNSDNQESISAEVGHEHIASDAAELYTCSMHPQIIREEPGDCPICGMDLVKKETESSGLKANQFTMTKNAIALAGVQTLIIGSKTTTGTNTTNLSGRIAINENATATQPAHFNGRIESLAIRSLGQEVSKGQRIATIYSPELVAAQQELITAAKMKATQPKLYNAVRSKFNNLKIHGQLLDQIEQSGEVVTRFPIYSHVSGVVTEIAVNEGDHIMDGKAIFKVSNLATIWAEFDVYERQIDQFKEGMLLSIETNAYPNRSFEGEISFIDPIFNTQTRTVTIRVILNNKEGLFKPGMFVSARVDSSPGTSNSELSIPASAVMWTGERSLVYVKPNPKETVFEMREVRLGQKAGGNYTIVSGLSVGEEIVVNGTFTVDAAAQLGGKKSMMNSGIEDEQLKSKDNKVVFSEANEASLNSTISGYLKLTEAFVESNPKRVSEYATDLKSSFNKVNLETLPNSAKMQVTKITKMLNAIINAKTIASQRENFVILNENMAAIVNNLNNLKPALYLQRCPMANNSEGAVWLSTSEKIINPYYTDTMRNCGSVILKFGT</sequence>
<dbReference type="InterPro" id="IPR058791">
    <property type="entry name" value="3HB_CusB"/>
</dbReference>
<keyword evidence="3" id="KW-0472">Membrane</keyword>
<dbReference type="GO" id="GO:0030288">
    <property type="term" value="C:outer membrane-bounded periplasmic space"/>
    <property type="evidence" value="ECO:0007669"/>
    <property type="project" value="TreeGrafter"/>
</dbReference>
<dbReference type="InterPro" id="IPR021782">
    <property type="entry name" value="DUF3347"/>
</dbReference>
<dbReference type="Pfam" id="PF25954">
    <property type="entry name" value="Beta-barrel_RND_2"/>
    <property type="match status" value="1"/>
</dbReference>
<evidence type="ECO:0000259" key="5">
    <source>
        <dbReference type="Pfam" id="PF19335"/>
    </source>
</evidence>
<feature type="transmembrane region" description="Helical" evidence="3">
    <location>
        <begin position="5"/>
        <end position="23"/>
    </location>
</feature>
<dbReference type="OrthoDB" id="9806939at2"/>
<dbReference type="GO" id="GO:0016020">
    <property type="term" value="C:membrane"/>
    <property type="evidence" value="ECO:0007669"/>
    <property type="project" value="InterPro"/>
</dbReference>
<keyword evidence="3" id="KW-0812">Transmembrane</keyword>
<dbReference type="InterPro" id="IPR058792">
    <property type="entry name" value="Beta-barrel_RND_2"/>
</dbReference>
<proteinExistence type="inferred from homology"/>
<keyword evidence="11" id="KW-1185">Reference proteome</keyword>
<protein>
    <submittedName>
        <fullName evidence="10">Cu(I)/Ag(I) efflux system membrane fusion protein</fullName>
    </submittedName>
</protein>
<dbReference type="Pfam" id="PF25919">
    <property type="entry name" value="BSH_CusB"/>
    <property type="match status" value="1"/>
</dbReference>
<evidence type="ECO:0000256" key="3">
    <source>
        <dbReference type="SAM" id="Phobius"/>
    </source>
</evidence>
<keyword evidence="2" id="KW-0813">Transport</keyword>
<dbReference type="Pfam" id="PF19335">
    <property type="entry name" value="HMBD"/>
    <property type="match status" value="1"/>
</dbReference>
<evidence type="ECO:0000313" key="10">
    <source>
        <dbReference type="EMBL" id="RXG23843.1"/>
    </source>
</evidence>
<dbReference type="InterPro" id="IPR058649">
    <property type="entry name" value="CzcB_C"/>
</dbReference>
<keyword evidence="3" id="KW-1133">Transmembrane helix</keyword>
<evidence type="ECO:0000313" key="11">
    <source>
        <dbReference type="Proteomes" id="UP000289238"/>
    </source>
</evidence>
<gene>
    <name evidence="10" type="ORF">DSM00_1459</name>
</gene>
<dbReference type="GO" id="GO:0015679">
    <property type="term" value="P:plasma membrane copper ion transport"/>
    <property type="evidence" value="ECO:0007669"/>
    <property type="project" value="TreeGrafter"/>
</dbReference>
<evidence type="ECO:0000256" key="2">
    <source>
        <dbReference type="ARBA" id="ARBA00022448"/>
    </source>
</evidence>
<dbReference type="RefSeq" id="WP_128757342.1">
    <property type="nucleotide sequence ID" value="NZ_QOVM01000002.1"/>
</dbReference>
<dbReference type="Pfam" id="PF25869">
    <property type="entry name" value="3HB_CusB"/>
    <property type="match status" value="1"/>
</dbReference>
<dbReference type="FunFam" id="2.40.30.170:FF:000010">
    <property type="entry name" value="Efflux RND transporter periplasmic adaptor subunit"/>
    <property type="match status" value="1"/>
</dbReference>
<dbReference type="Proteomes" id="UP000289238">
    <property type="component" value="Unassembled WGS sequence"/>
</dbReference>
<feature type="domain" description="CusB-like barrel-sandwich hybrid" evidence="7">
    <location>
        <begin position="133"/>
        <end position="246"/>
    </location>
</feature>
<evidence type="ECO:0000259" key="8">
    <source>
        <dbReference type="Pfam" id="PF25954"/>
    </source>
</evidence>
<dbReference type="Gene3D" id="2.40.30.170">
    <property type="match status" value="1"/>
</dbReference>
<comment type="similarity">
    <text evidence="1">Belongs to the membrane fusion protein (MFP) (TC 8.A.1) family.</text>
</comment>
<dbReference type="PANTHER" id="PTHR30097">
    <property type="entry name" value="CATION EFFLUX SYSTEM PROTEIN CUSB"/>
    <property type="match status" value="1"/>
</dbReference>
<dbReference type="AlphaFoldDB" id="A0A4Q0PAQ2"/>
<dbReference type="GO" id="GO:0046914">
    <property type="term" value="F:transition metal ion binding"/>
    <property type="evidence" value="ECO:0007669"/>
    <property type="project" value="TreeGrafter"/>
</dbReference>
<dbReference type="InterPro" id="IPR045800">
    <property type="entry name" value="HMBD"/>
</dbReference>
<dbReference type="EMBL" id="QOVM01000002">
    <property type="protein sequence ID" value="RXG23843.1"/>
    <property type="molecule type" value="Genomic_DNA"/>
</dbReference>
<dbReference type="Gene3D" id="2.40.420.20">
    <property type="match status" value="1"/>
</dbReference>
<dbReference type="SUPFAM" id="SSF111369">
    <property type="entry name" value="HlyD-like secretion proteins"/>
    <property type="match status" value="1"/>
</dbReference>
<dbReference type="InterPro" id="IPR051909">
    <property type="entry name" value="MFP_Cation_Efflux"/>
</dbReference>
<dbReference type="GO" id="GO:0060003">
    <property type="term" value="P:copper ion export"/>
    <property type="evidence" value="ECO:0007669"/>
    <property type="project" value="TreeGrafter"/>
</dbReference>
<dbReference type="NCBIfam" id="TIGR01730">
    <property type="entry name" value="RND_mfp"/>
    <property type="match status" value="1"/>
</dbReference>
<dbReference type="Pfam" id="PF11827">
    <property type="entry name" value="DUF3347"/>
    <property type="match status" value="1"/>
</dbReference>
<dbReference type="PANTHER" id="PTHR30097:SF4">
    <property type="entry name" value="SLR6042 PROTEIN"/>
    <property type="match status" value="1"/>
</dbReference>
<evidence type="ECO:0000259" key="4">
    <source>
        <dbReference type="Pfam" id="PF11827"/>
    </source>
</evidence>
<reference evidence="10 11" key="1">
    <citation type="submission" date="2018-07" db="EMBL/GenBank/DDBJ databases">
        <title>Leeuwenhoekiella genomics.</title>
        <authorList>
            <person name="Tahon G."/>
            <person name="Willems A."/>
        </authorList>
    </citation>
    <scope>NUCLEOTIDE SEQUENCE [LARGE SCALE GENOMIC DNA]</scope>
    <source>
        <strain evidence="10 11">LMG 22550</strain>
    </source>
</reference>
<feature type="domain" description="CusB-like beta-barrel" evidence="8">
    <location>
        <begin position="251"/>
        <end position="327"/>
    </location>
</feature>
<dbReference type="InterPro" id="IPR058790">
    <property type="entry name" value="BSH_CusB"/>
</dbReference>
<evidence type="ECO:0000259" key="6">
    <source>
        <dbReference type="Pfam" id="PF25869"/>
    </source>
</evidence>
<organism evidence="10 11">
    <name type="scientific">Leeuwenhoekiella aequorea</name>
    <dbReference type="NCBI Taxonomy" id="283736"/>
    <lineage>
        <taxon>Bacteria</taxon>
        <taxon>Pseudomonadati</taxon>
        <taxon>Bacteroidota</taxon>
        <taxon>Flavobacteriia</taxon>
        <taxon>Flavobacteriales</taxon>
        <taxon>Flavobacteriaceae</taxon>
        <taxon>Leeuwenhoekiella</taxon>
    </lineage>
</organism>
<dbReference type="InterPro" id="IPR006143">
    <property type="entry name" value="RND_pump_MFP"/>
</dbReference>
<evidence type="ECO:0000259" key="9">
    <source>
        <dbReference type="Pfam" id="PF25975"/>
    </source>
</evidence>
<feature type="domain" description="Heavy metal binding" evidence="5">
    <location>
        <begin position="49"/>
        <end position="75"/>
    </location>
</feature>
<feature type="domain" description="CzcB-like C-terminal circularly permuted SH3-like" evidence="9">
    <location>
        <begin position="337"/>
        <end position="398"/>
    </location>
</feature>
<dbReference type="Pfam" id="PF25975">
    <property type="entry name" value="CzcB_C"/>
    <property type="match status" value="1"/>
</dbReference>
<feature type="domain" description="DUF3347" evidence="4">
    <location>
        <begin position="441"/>
        <end position="524"/>
    </location>
</feature>
<evidence type="ECO:0000259" key="7">
    <source>
        <dbReference type="Pfam" id="PF25919"/>
    </source>
</evidence>
<name>A0A4Q0PAQ2_9FLAO</name>
<comment type="caution">
    <text evidence="10">The sequence shown here is derived from an EMBL/GenBank/DDBJ whole genome shotgun (WGS) entry which is preliminary data.</text>
</comment>
<dbReference type="GO" id="GO:0022857">
    <property type="term" value="F:transmembrane transporter activity"/>
    <property type="evidence" value="ECO:0007669"/>
    <property type="project" value="InterPro"/>
</dbReference>
<accession>A0A4Q0PAQ2</accession>